<dbReference type="EMBL" id="QJJK01000011">
    <property type="protein sequence ID" value="PXW54647.1"/>
    <property type="molecule type" value="Genomic_DNA"/>
</dbReference>
<keyword evidence="1" id="KW-0175">Coiled coil</keyword>
<feature type="coiled-coil region" evidence="1">
    <location>
        <begin position="92"/>
        <end position="149"/>
    </location>
</feature>
<dbReference type="Proteomes" id="UP000248021">
    <property type="component" value="Unassembled WGS sequence"/>
</dbReference>
<gene>
    <name evidence="2" type="ORF">C7450_111179</name>
</gene>
<evidence type="ECO:0000313" key="2">
    <source>
        <dbReference type="EMBL" id="PXW54647.1"/>
    </source>
</evidence>
<organism evidence="2 3">
    <name type="scientific">Chelatococcus asaccharovorans</name>
    <dbReference type="NCBI Taxonomy" id="28210"/>
    <lineage>
        <taxon>Bacteria</taxon>
        <taxon>Pseudomonadati</taxon>
        <taxon>Pseudomonadota</taxon>
        <taxon>Alphaproteobacteria</taxon>
        <taxon>Hyphomicrobiales</taxon>
        <taxon>Chelatococcaceae</taxon>
        <taxon>Chelatococcus</taxon>
    </lineage>
</organism>
<sequence>MKILDSLAALITVARDDKATSTIIAESLEKARAEYRAAATALATAEAGYTDALLDSPKAARAAHDARADARVELDRTTALVSRLEIRHGETIERESEQALTSEKEAVEAEAKAVARALREEYAPAANTIVALLARLQKAEAAVAAVNQKLADAGRWEAEKLEAVEHRRDALPLPHDFHGMTPRSRHSVLVSTLRRVEGVCDGWFAGNVIGRSMTAVELSSLDVPEYYRR</sequence>
<name>A0A2V3TZS6_9HYPH</name>
<accession>A0A2V3TZS6</accession>
<evidence type="ECO:0000313" key="3">
    <source>
        <dbReference type="Proteomes" id="UP000248021"/>
    </source>
</evidence>
<protein>
    <submittedName>
        <fullName evidence="2">Uncharacterized protein</fullName>
    </submittedName>
</protein>
<dbReference type="AlphaFoldDB" id="A0A2V3TZS6"/>
<evidence type="ECO:0000256" key="1">
    <source>
        <dbReference type="SAM" id="Coils"/>
    </source>
</evidence>
<keyword evidence="3" id="KW-1185">Reference proteome</keyword>
<dbReference type="RefSeq" id="WP_110377106.1">
    <property type="nucleotide sequence ID" value="NZ_JAHBRY010000001.1"/>
</dbReference>
<comment type="caution">
    <text evidence="2">The sequence shown here is derived from an EMBL/GenBank/DDBJ whole genome shotgun (WGS) entry which is preliminary data.</text>
</comment>
<reference evidence="2 3" key="1">
    <citation type="submission" date="2018-05" db="EMBL/GenBank/DDBJ databases">
        <title>Genomic Encyclopedia of Type Strains, Phase IV (KMG-IV): sequencing the most valuable type-strain genomes for metagenomic binning, comparative biology and taxonomic classification.</title>
        <authorList>
            <person name="Goeker M."/>
        </authorList>
    </citation>
    <scope>NUCLEOTIDE SEQUENCE [LARGE SCALE GENOMIC DNA]</scope>
    <source>
        <strain evidence="2 3">DSM 6462</strain>
    </source>
</reference>
<proteinExistence type="predicted"/>